<dbReference type="PANTHER" id="PTHR43968:SF6">
    <property type="entry name" value="GLUTATHIONE S-TRANSFERASE OMEGA"/>
    <property type="match status" value="1"/>
</dbReference>
<dbReference type="PROSITE" id="PS51354">
    <property type="entry name" value="GLUTAREDOXIN_2"/>
    <property type="match status" value="1"/>
</dbReference>
<evidence type="ECO:0000313" key="3">
    <source>
        <dbReference type="Proteomes" id="UP000428803"/>
    </source>
</evidence>
<proteinExistence type="predicted"/>
<name>A0A6I6L348_9SPHN</name>
<keyword evidence="2" id="KW-0808">Transferase</keyword>
<feature type="domain" description="GST N-terminal" evidence="1">
    <location>
        <begin position="3"/>
        <end position="81"/>
    </location>
</feature>
<sequence length="208" mass="23658">MTTPPLLYSFRRCPYAMRARMAIAVSGVTVEIREVVLRDKPPEMLEVSPKATVPVLVHGQSVLEESVDIMGWALRQNDPLKWLQHVDEDLIAANDGPFKQHLDRYKYPSRYDLADGTEHRDAALPHLRILNDKVAASGYLGTGQAGFTDIALFPFVRQFAATDPNWFEALPLKPLHHWLDNLVTSSLFDAIMKRYPQWRAGDEPTYFP</sequence>
<reference evidence="3" key="1">
    <citation type="submission" date="2019-01" db="EMBL/GenBank/DDBJ databases">
        <title>Sphingorhabdus lacus sp.nov., isolated from an oligotrophic freshwater lake.</title>
        <authorList>
            <person name="Park M."/>
        </authorList>
    </citation>
    <scope>NUCLEOTIDE SEQUENCE [LARGE SCALE GENOMIC DNA]</scope>
    <source>
        <strain evidence="3">IMCC1753</strain>
    </source>
</reference>
<dbReference type="InterPro" id="IPR036249">
    <property type="entry name" value="Thioredoxin-like_sf"/>
</dbReference>
<dbReference type="Gene3D" id="3.40.30.10">
    <property type="entry name" value="Glutaredoxin"/>
    <property type="match status" value="1"/>
</dbReference>
<dbReference type="InterPro" id="IPR036282">
    <property type="entry name" value="Glutathione-S-Trfase_C_sf"/>
</dbReference>
<dbReference type="Gene3D" id="1.20.1050.10">
    <property type="match status" value="1"/>
</dbReference>
<dbReference type="SUPFAM" id="SSF52833">
    <property type="entry name" value="Thioredoxin-like"/>
    <property type="match status" value="1"/>
</dbReference>
<evidence type="ECO:0000259" key="1">
    <source>
        <dbReference type="PROSITE" id="PS50404"/>
    </source>
</evidence>
<dbReference type="InterPro" id="IPR050983">
    <property type="entry name" value="GST_Omega/HSP26"/>
</dbReference>
<dbReference type="PANTHER" id="PTHR43968">
    <property type="match status" value="1"/>
</dbReference>
<dbReference type="Proteomes" id="UP000428803">
    <property type="component" value="Chromosome"/>
</dbReference>
<dbReference type="Pfam" id="PF13410">
    <property type="entry name" value="GST_C_2"/>
    <property type="match status" value="1"/>
</dbReference>
<dbReference type="AlphaFoldDB" id="A0A6I6L348"/>
<dbReference type="OrthoDB" id="9813092at2"/>
<dbReference type="Pfam" id="PF13417">
    <property type="entry name" value="GST_N_3"/>
    <property type="match status" value="1"/>
</dbReference>
<gene>
    <name evidence="2" type="ORF">EUU25_03995</name>
</gene>
<dbReference type="GO" id="GO:0005737">
    <property type="term" value="C:cytoplasm"/>
    <property type="evidence" value="ECO:0007669"/>
    <property type="project" value="TreeGrafter"/>
</dbReference>
<dbReference type="EMBL" id="CP035733">
    <property type="protein sequence ID" value="QGY79849.1"/>
    <property type="molecule type" value="Genomic_DNA"/>
</dbReference>
<organism evidence="2 3">
    <name type="scientific">Sphingorhabdus lacus</name>
    <dbReference type="NCBI Taxonomy" id="392610"/>
    <lineage>
        <taxon>Bacteria</taxon>
        <taxon>Pseudomonadati</taxon>
        <taxon>Pseudomonadota</taxon>
        <taxon>Alphaproteobacteria</taxon>
        <taxon>Sphingomonadales</taxon>
        <taxon>Sphingomonadaceae</taxon>
        <taxon>Sphingorhabdus</taxon>
    </lineage>
</organism>
<dbReference type="InterPro" id="IPR004045">
    <property type="entry name" value="Glutathione_S-Trfase_N"/>
</dbReference>
<keyword evidence="3" id="KW-1185">Reference proteome</keyword>
<dbReference type="RefSeq" id="WP_158898502.1">
    <property type="nucleotide sequence ID" value="NZ_CP035733.1"/>
</dbReference>
<dbReference type="SUPFAM" id="SSF47616">
    <property type="entry name" value="GST C-terminal domain-like"/>
    <property type="match status" value="1"/>
</dbReference>
<dbReference type="PROSITE" id="PS50404">
    <property type="entry name" value="GST_NTER"/>
    <property type="match status" value="1"/>
</dbReference>
<dbReference type="KEGG" id="slaa:EUU25_03995"/>
<evidence type="ECO:0000313" key="2">
    <source>
        <dbReference type="EMBL" id="QGY79849.1"/>
    </source>
</evidence>
<dbReference type="GO" id="GO:0016740">
    <property type="term" value="F:transferase activity"/>
    <property type="evidence" value="ECO:0007669"/>
    <property type="project" value="UniProtKB-KW"/>
</dbReference>
<protein>
    <submittedName>
        <fullName evidence="2">Glutathione S-transferase</fullName>
    </submittedName>
</protein>
<accession>A0A6I6L348</accession>
<dbReference type="CDD" id="cd03196">
    <property type="entry name" value="GST_C_5"/>
    <property type="match status" value="1"/>
</dbReference>